<accession>A0A1H5LXA6</accession>
<dbReference type="PROSITE" id="PS01157">
    <property type="entry name" value="ACID_PHOSPH_CL_A"/>
    <property type="match status" value="1"/>
</dbReference>
<organism evidence="10 11">
    <name type="scientific">Arthrobacter alpinus</name>
    <dbReference type="NCBI Taxonomy" id="656366"/>
    <lineage>
        <taxon>Bacteria</taxon>
        <taxon>Bacillati</taxon>
        <taxon>Actinomycetota</taxon>
        <taxon>Actinomycetes</taxon>
        <taxon>Micrococcales</taxon>
        <taxon>Micrococcaceae</taxon>
        <taxon>Arthrobacter</taxon>
    </lineage>
</organism>
<dbReference type="EC" id="3.1.3.2" evidence="4"/>
<reference evidence="10 11" key="1">
    <citation type="submission" date="2016-10" db="EMBL/GenBank/DDBJ databases">
        <authorList>
            <person name="de Groot N.N."/>
        </authorList>
    </citation>
    <scope>NUCLEOTIDE SEQUENCE [LARGE SCALE GENOMIC DNA]</scope>
    <source>
        <strain evidence="10 11">DSM 22274</strain>
    </source>
</reference>
<dbReference type="InterPro" id="IPR018296">
    <property type="entry name" value="Acid_Pase_classA_bac_CS"/>
</dbReference>
<evidence type="ECO:0000256" key="1">
    <source>
        <dbReference type="ARBA" id="ARBA00000032"/>
    </source>
</evidence>
<dbReference type="Pfam" id="PF01569">
    <property type="entry name" value="PAP2"/>
    <property type="match status" value="1"/>
</dbReference>
<evidence type="ECO:0000256" key="4">
    <source>
        <dbReference type="ARBA" id="ARBA00012646"/>
    </source>
</evidence>
<dbReference type="RefSeq" id="WP_083360768.1">
    <property type="nucleotide sequence ID" value="NZ_FNTV01000001.1"/>
</dbReference>
<evidence type="ECO:0000256" key="6">
    <source>
        <dbReference type="ARBA" id="ARBA00022764"/>
    </source>
</evidence>
<keyword evidence="7" id="KW-0378">Hydrolase</keyword>
<dbReference type="InterPro" id="IPR000326">
    <property type="entry name" value="PAP2/HPO"/>
</dbReference>
<keyword evidence="5" id="KW-0732">Signal</keyword>
<keyword evidence="6" id="KW-0574">Periplasm</keyword>
<gene>
    <name evidence="10" type="ORF">SAMN04489740_2630</name>
</gene>
<dbReference type="SMART" id="SM00014">
    <property type="entry name" value="acidPPc"/>
    <property type="match status" value="1"/>
</dbReference>
<feature type="domain" description="Phosphatidic acid phosphatase type 2/haloperoxidase" evidence="9">
    <location>
        <begin position="135"/>
        <end position="249"/>
    </location>
</feature>
<dbReference type="Proteomes" id="UP000182725">
    <property type="component" value="Unassembled WGS sequence"/>
</dbReference>
<protein>
    <recommendedName>
        <fullName evidence="4">acid phosphatase</fullName>
        <ecNumber evidence="4">3.1.3.2</ecNumber>
    </recommendedName>
</protein>
<dbReference type="AlphaFoldDB" id="A0A1H5LXA6"/>
<evidence type="ECO:0000256" key="2">
    <source>
        <dbReference type="ARBA" id="ARBA00004418"/>
    </source>
</evidence>
<comment type="similarity">
    <text evidence="3">Belongs to the class A bacterial acid phosphatase family.</text>
</comment>
<dbReference type="InterPro" id="IPR001011">
    <property type="entry name" value="Acid_Pase_classA_bac"/>
</dbReference>
<dbReference type="Gene3D" id="1.20.144.10">
    <property type="entry name" value="Phosphatidic acid phosphatase type 2/haloperoxidase"/>
    <property type="match status" value="1"/>
</dbReference>
<dbReference type="GO" id="GO:0030288">
    <property type="term" value="C:outer membrane-bounded periplasmic space"/>
    <property type="evidence" value="ECO:0007669"/>
    <property type="project" value="InterPro"/>
</dbReference>
<feature type="region of interest" description="Disordered" evidence="8">
    <location>
        <begin position="138"/>
        <end position="157"/>
    </location>
</feature>
<dbReference type="EMBL" id="FNTV01000001">
    <property type="protein sequence ID" value="SEE81031.1"/>
    <property type="molecule type" value="Genomic_DNA"/>
</dbReference>
<evidence type="ECO:0000256" key="5">
    <source>
        <dbReference type="ARBA" id="ARBA00022729"/>
    </source>
</evidence>
<evidence type="ECO:0000256" key="8">
    <source>
        <dbReference type="SAM" id="MobiDB-lite"/>
    </source>
</evidence>
<comment type="catalytic activity">
    <reaction evidence="1">
        <text>a phosphate monoester + H2O = an alcohol + phosphate</text>
        <dbReference type="Rhea" id="RHEA:15017"/>
        <dbReference type="ChEBI" id="CHEBI:15377"/>
        <dbReference type="ChEBI" id="CHEBI:30879"/>
        <dbReference type="ChEBI" id="CHEBI:43474"/>
        <dbReference type="ChEBI" id="CHEBI:67140"/>
        <dbReference type="EC" id="3.1.3.2"/>
    </reaction>
</comment>
<evidence type="ECO:0000259" key="9">
    <source>
        <dbReference type="SMART" id="SM00014"/>
    </source>
</evidence>
<proteinExistence type="inferred from homology"/>
<evidence type="ECO:0000313" key="10">
    <source>
        <dbReference type="EMBL" id="SEE81031.1"/>
    </source>
</evidence>
<dbReference type="GO" id="GO:0003993">
    <property type="term" value="F:acid phosphatase activity"/>
    <property type="evidence" value="ECO:0007669"/>
    <property type="project" value="UniProtKB-EC"/>
</dbReference>
<dbReference type="CDD" id="cd03397">
    <property type="entry name" value="PAP2_acid_phosphatase"/>
    <property type="match status" value="1"/>
</dbReference>
<evidence type="ECO:0000313" key="11">
    <source>
        <dbReference type="Proteomes" id="UP000182725"/>
    </source>
</evidence>
<evidence type="ECO:0000256" key="7">
    <source>
        <dbReference type="ARBA" id="ARBA00022801"/>
    </source>
</evidence>
<evidence type="ECO:0000256" key="3">
    <source>
        <dbReference type="ARBA" id="ARBA00009017"/>
    </source>
</evidence>
<dbReference type="InterPro" id="IPR036938">
    <property type="entry name" value="PAP2/HPO_sf"/>
</dbReference>
<dbReference type="SUPFAM" id="SSF48317">
    <property type="entry name" value="Acid phosphatase/Vanadium-dependent haloperoxidase"/>
    <property type="match status" value="1"/>
</dbReference>
<name>A0A1H5LXA6_9MICC</name>
<sequence>MLPIFGTLAAVSIIASGCTGGVAETTTAPVAATLPSEPFTDAQLSAKYPSDRTVDYAPLLSNFETIKSTFPEVLVENLDMTLEINQNANEQESEMAIVDEYGDMSYTMGDALGEKLGKLYQAAVDDGRLPKTTALIHKDGGRAQSESTNPSKEYFNYPRPYLQAPEEVVHRDKEDGDAYESSSGSYPSGHTNQAYWQGTLLATLLPELADQILARTSESGNYRVVMAMHYPLDIIGGRMMGQAAIAKRWADPEFRTLLQAAGDELHAVLEADCGAQLAECIAGDVPYLDPEVAAETYRDRLTYGFEQIGEADIAMDVPRLAASLLISSHPELTEIQRLRVLEITAIDSGYPLDLSVHSTASWQRLDLLAAMAANVTIDGSGDVKIK</sequence>
<comment type="subcellular location">
    <subcellularLocation>
        <location evidence="2">Periplasm</location>
    </subcellularLocation>
</comment>